<keyword evidence="1" id="KW-0963">Cytoplasm</keyword>
<evidence type="ECO:0000313" key="3">
    <source>
        <dbReference type="Proteomes" id="UP000008694"/>
    </source>
</evidence>
<dbReference type="Gramene" id="scaffold_102744.1">
    <property type="protein sequence ID" value="scaffold_102744.1"/>
    <property type="gene ID" value="scaffold_102744.1"/>
</dbReference>
<dbReference type="PANTHER" id="PTHR43450">
    <property type="entry name" value="ASPARTYL-TRNA SYNTHETASE"/>
    <property type="match status" value="1"/>
</dbReference>
<dbReference type="STRING" id="81972.D7KNL5"/>
<evidence type="ECO:0000256" key="1">
    <source>
        <dbReference type="ARBA" id="ARBA00022490"/>
    </source>
</evidence>
<reference evidence="3" key="1">
    <citation type="journal article" date="2011" name="Nat. Genet.">
        <title>The Arabidopsis lyrata genome sequence and the basis of rapid genome size change.</title>
        <authorList>
            <person name="Hu T.T."/>
            <person name="Pattyn P."/>
            <person name="Bakker E.G."/>
            <person name="Cao J."/>
            <person name="Cheng J.-F."/>
            <person name="Clark R.M."/>
            <person name="Fahlgren N."/>
            <person name="Fawcett J.A."/>
            <person name="Grimwood J."/>
            <person name="Gundlach H."/>
            <person name="Haberer G."/>
            <person name="Hollister J.D."/>
            <person name="Ossowski S."/>
            <person name="Ottilar R.P."/>
            <person name="Salamov A.A."/>
            <person name="Schneeberger K."/>
            <person name="Spannagl M."/>
            <person name="Wang X."/>
            <person name="Yang L."/>
            <person name="Nasrallah M.E."/>
            <person name="Bergelson J."/>
            <person name="Carrington J.C."/>
            <person name="Gaut B.S."/>
            <person name="Schmutz J."/>
            <person name="Mayer K.F.X."/>
            <person name="Van de Peer Y."/>
            <person name="Grigoriev I.V."/>
            <person name="Nordborg M."/>
            <person name="Weigel D."/>
            <person name="Guo Y.-L."/>
        </authorList>
    </citation>
    <scope>NUCLEOTIDE SEQUENCE [LARGE SCALE GENOMIC DNA]</scope>
    <source>
        <strain evidence="3">cv. MN47</strain>
    </source>
</reference>
<dbReference type="GO" id="GO:0003723">
    <property type="term" value="F:RNA binding"/>
    <property type="evidence" value="ECO:0007669"/>
    <property type="project" value="TreeGrafter"/>
</dbReference>
<dbReference type="eggNOG" id="KOG0556">
    <property type="taxonomic scope" value="Eukaryota"/>
</dbReference>
<dbReference type="GO" id="GO:0006422">
    <property type="term" value="P:aspartyl-tRNA aminoacylation"/>
    <property type="evidence" value="ECO:0007669"/>
    <property type="project" value="InterPro"/>
</dbReference>
<dbReference type="GO" id="GO:0004815">
    <property type="term" value="F:aspartate-tRNA ligase activity"/>
    <property type="evidence" value="ECO:0007669"/>
    <property type="project" value="InterPro"/>
</dbReference>
<dbReference type="InterPro" id="IPR004523">
    <property type="entry name" value="Asp-tRNA_synthase_2"/>
</dbReference>
<dbReference type="Proteomes" id="UP000008694">
    <property type="component" value="Unassembled WGS sequence"/>
</dbReference>
<dbReference type="HOGENOM" id="CLU_136417_0_0_1"/>
<keyword evidence="3" id="KW-1185">Reference proteome</keyword>
<dbReference type="GO" id="GO:0017101">
    <property type="term" value="C:aminoacyl-tRNA synthetase multienzyme complex"/>
    <property type="evidence" value="ECO:0007669"/>
    <property type="project" value="TreeGrafter"/>
</dbReference>
<dbReference type="Gene3D" id="3.30.930.10">
    <property type="entry name" value="Bira Bifunctional Protein, Domain 2"/>
    <property type="match status" value="1"/>
</dbReference>
<name>D7KNL5_ARALL</name>
<accession>D7KNL5</accession>
<protein>
    <submittedName>
        <fullName evidence="2">Uncharacterized protein</fullName>
    </submittedName>
</protein>
<dbReference type="InterPro" id="IPR045864">
    <property type="entry name" value="aa-tRNA-synth_II/BPL/LPL"/>
</dbReference>
<dbReference type="GO" id="GO:0005524">
    <property type="term" value="F:ATP binding"/>
    <property type="evidence" value="ECO:0007669"/>
    <property type="project" value="InterPro"/>
</dbReference>
<dbReference type="EMBL" id="GL348713">
    <property type="protein sequence ID" value="EFH69580.1"/>
    <property type="molecule type" value="Genomic_DNA"/>
</dbReference>
<proteinExistence type="predicted"/>
<dbReference type="AlphaFoldDB" id="D7KNL5"/>
<dbReference type="GO" id="GO:0005829">
    <property type="term" value="C:cytosol"/>
    <property type="evidence" value="ECO:0007669"/>
    <property type="project" value="TreeGrafter"/>
</dbReference>
<organism evidence="3">
    <name type="scientific">Arabidopsis lyrata subsp. lyrata</name>
    <name type="common">Lyre-leaved rock-cress</name>
    <dbReference type="NCBI Taxonomy" id="81972"/>
    <lineage>
        <taxon>Eukaryota</taxon>
        <taxon>Viridiplantae</taxon>
        <taxon>Streptophyta</taxon>
        <taxon>Embryophyta</taxon>
        <taxon>Tracheophyta</taxon>
        <taxon>Spermatophyta</taxon>
        <taxon>Magnoliopsida</taxon>
        <taxon>eudicotyledons</taxon>
        <taxon>Gunneridae</taxon>
        <taxon>Pentapetalae</taxon>
        <taxon>rosids</taxon>
        <taxon>malvids</taxon>
        <taxon>Brassicales</taxon>
        <taxon>Brassicaceae</taxon>
        <taxon>Camelineae</taxon>
        <taxon>Arabidopsis</taxon>
    </lineage>
</organism>
<dbReference type="PANTHER" id="PTHR43450:SF1">
    <property type="entry name" value="ASPARTATE--TRNA LIGASE, CYTOPLASMIC"/>
    <property type="match status" value="1"/>
</dbReference>
<gene>
    <name evidence="2" type="ORF">ARALYDRAFT_889950</name>
</gene>
<evidence type="ECO:0000313" key="2">
    <source>
        <dbReference type="EMBL" id="EFH69580.1"/>
    </source>
</evidence>
<dbReference type="SUPFAM" id="SSF55681">
    <property type="entry name" value="Class II aaRS and biotin synthetases"/>
    <property type="match status" value="1"/>
</dbReference>
<sequence length="189" mass="21433">MAKLRANRVVLHNPASRSSNWKRKVKQSRNQSSVMISSTVGGHQHKFGGPNQCVRQIVRRFHAPIVFRENLLSKDFVNIHTLKLLAGSSEGGSVVFRLEYQGQPACLIMDLVDELFVFIFTSLNNKCKKELEAIGKQYPFKPLKFLEKTLRLTFEEGIQILKEAGVEIDPLGDLNTESQRKLGQLVLEK</sequence>